<dbReference type="EMBL" id="CAJQZP010001568">
    <property type="protein sequence ID" value="CAG5054644.1"/>
    <property type="molecule type" value="Genomic_DNA"/>
</dbReference>
<dbReference type="GO" id="GO:0022857">
    <property type="term" value="F:transmembrane transporter activity"/>
    <property type="evidence" value="ECO:0007669"/>
    <property type="project" value="InterPro"/>
</dbReference>
<feature type="domain" description="Major facilitator superfamily (MFS) profile" evidence="7">
    <location>
        <begin position="145"/>
        <end position="574"/>
    </location>
</feature>
<dbReference type="Pfam" id="PF07690">
    <property type="entry name" value="MFS_1"/>
    <property type="match status" value="1"/>
</dbReference>
<comment type="caution">
    <text evidence="8">The sequence shown here is derived from an EMBL/GenBank/DDBJ whole genome shotgun (WGS) entry which is preliminary data.</text>
</comment>
<feature type="transmembrane region" description="Helical" evidence="6">
    <location>
        <begin position="550"/>
        <end position="568"/>
    </location>
</feature>
<evidence type="ECO:0000256" key="5">
    <source>
        <dbReference type="SAM" id="MobiDB-lite"/>
    </source>
</evidence>
<feature type="transmembrane region" description="Helical" evidence="6">
    <location>
        <begin position="219"/>
        <end position="237"/>
    </location>
</feature>
<evidence type="ECO:0000256" key="2">
    <source>
        <dbReference type="ARBA" id="ARBA00022692"/>
    </source>
</evidence>
<keyword evidence="4 6" id="KW-0472">Membrane</keyword>
<feature type="transmembrane region" description="Helical" evidence="6">
    <location>
        <begin position="311"/>
        <end position="332"/>
    </location>
</feature>
<dbReference type="AlphaFoldDB" id="A0A8S3Y8N7"/>
<dbReference type="InterPro" id="IPR011701">
    <property type="entry name" value="MFS"/>
</dbReference>
<dbReference type="CDD" id="cd17317">
    <property type="entry name" value="MFS_SLC22"/>
    <property type="match status" value="1"/>
</dbReference>
<evidence type="ECO:0000256" key="4">
    <source>
        <dbReference type="ARBA" id="ARBA00023136"/>
    </source>
</evidence>
<feature type="region of interest" description="Disordered" evidence="5">
    <location>
        <begin position="364"/>
        <end position="385"/>
    </location>
</feature>
<evidence type="ECO:0000259" key="7">
    <source>
        <dbReference type="PROSITE" id="PS50850"/>
    </source>
</evidence>
<dbReference type="PROSITE" id="PS50850">
    <property type="entry name" value="MFS"/>
    <property type="match status" value="1"/>
</dbReference>
<organism evidence="8 9">
    <name type="scientific">Parnassius apollo</name>
    <name type="common">Apollo butterfly</name>
    <name type="synonym">Papilio apollo</name>
    <dbReference type="NCBI Taxonomy" id="110799"/>
    <lineage>
        <taxon>Eukaryota</taxon>
        <taxon>Metazoa</taxon>
        <taxon>Ecdysozoa</taxon>
        <taxon>Arthropoda</taxon>
        <taxon>Hexapoda</taxon>
        <taxon>Insecta</taxon>
        <taxon>Pterygota</taxon>
        <taxon>Neoptera</taxon>
        <taxon>Endopterygota</taxon>
        <taxon>Lepidoptera</taxon>
        <taxon>Glossata</taxon>
        <taxon>Ditrysia</taxon>
        <taxon>Papilionoidea</taxon>
        <taxon>Papilionidae</taxon>
        <taxon>Parnassiinae</taxon>
        <taxon>Parnassini</taxon>
        <taxon>Parnassius</taxon>
        <taxon>Parnassius</taxon>
    </lineage>
</organism>
<dbReference type="PROSITE" id="PS00216">
    <property type="entry name" value="SUGAR_TRANSPORT_1"/>
    <property type="match status" value="1"/>
</dbReference>
<proteinExistence type="predicted"/>
<feature type="transmembrane region" description="Helical" evidence="6">
    <location>
        <begin position="466"/>
        <end position="487"/>
    </location>
</feature>
<feature type="transmembrane region" description="Helical" evidence="6">
    <location>
        <begin position="493"/>
        <end position="510"/>
    </location>
</feature>
<feature type="transmembrane region" description="Helical" evidence="6">
    <location>
        <begin position="433"/>
        <end position="454"/>
    </location>
</feature>
<sequence>MLLKRKLVFICSYRLIRNCSFDNDANKQGVLSLWPVISWPSPAPVRCNVAGVLISVIVMSKPEQHVDLDGILLELGQFGRYQLQIYCLIFLPILFNGVYNSQFIFAAADLQYRCKVPECESSPPQFANNGWGVWALPEDGGRCQRLQPVGSGCSVDSFHPTITVSCDQWVYKSNDSIVAEFDLACQDWKRTLVGTIHSAGIFVSLPLTAYISDTFGRRVAFLVTAVSPAIAGLARSFANNYILYLSLEFLDAVVGAGVYTTGFVLALELVGIKKRVLGGNLISCTFAAGQAVAALVAWATPYWRTMTRIMYTPSFLFILYYFVIEESVRWLLSKGKKKEAARIIFKAAAINKRKLSPETIKQLTEETPEHSKQANDPRPAHSEDEKSSSIMLQVLKSKVLMTRMCICSFWWITVTFIYYGLSINSVSLAGNSYVNYILTSVIEIPGYCLSIVTLDRFGRKKSIISAYFLCGISLFALPFIPLSLLWLQTSLNLFGKLCISMVFSSIYVYTGELYPTGLRHRMMAVCSMVGRIGQIIAPQTPLLMSYMESLPYLLFALMSGCSGLLMFLTPETLSVRLPDTIQQAERIASTSSKKDGPVPSN</sequence>
<reference evidence="8" key="1">
    <citation type="submission" date="2021-04" db="EMBL/GenBank/DDBJ databases">
        <authorList>
            <person name="Tunstrom K."/>
        </authorList>
    </citation>
    <scope>NUCLEOTIDE SEQUENCE</scope>
</reference>
<comment type="subcellular location">
    <subcellularLocation>
        <location evidence="1">Membrane</location>
        <topology evidence="1">Multi-pass membrane protein</topology>
    </subcellularLocation>
</comment>
<feature type="transmembrane region" description="Helical" evidence="6">
    <location>
        <begin position="400"/>
        <end position="421"/>
    </location>
</feature>
<dbReference type="GO" id="GO:0016020">
    <property type="term" value="C:membrane"/>
    <property type="evidence" value="ECO:0007669"/>
    <property type="project" value="UniProtKB-SubCell"/>
</dbReference>
<accession>A0A8S3Y8N7</accession>
<evidence type="ECO:0000256" key="1">
    <source>
        <dbReference type="ARBA" id="ARBA00004141"/>
    </source>
</evidence>
<dbReference type="Proteomes" id="UP000691718">
    <property type="component" value="Unassembled WGS sequence"/>
</dbReference>
<dbReference type="InterPro" id="IPR020846">
    <property type="entry name" value="MFS_dom"/>
</dbReference>
<dbReference type="InterPro" id="IPR005829">
    <property type="entry name" value="Sugar_transporter_CS"/>
</dbReference>
<gene>
    <name evidence="8" type="ORF">PAPOLLO_LOCUS26029</name>
</gene>
<keyword evidence="9" id="KW-1185">Reference proteome</keyword>
<dbReference type="OrthoDB" id="2261376at2759"/>
<dbReference type="PANTHER" id="PTHR24064">
    <property type="entry name" value="SOLUTE CARRIER FAMILY 22 MEMBER"/>
    <property type="match status" value="1"/>
</dbReference>
<evidence type="ECO:0000313" key="9">
    <source>
        <dbReference type="Proteomes" id="UP000691718"/>
    </source>
</evidence>
<feature type="transmembrane region" description="Helical" evidence="6">
    <location>
        <begin position="249"/>
        <end position="270"/>
    </location>
</feature>
<name>A0A8S3Y8N7_PARAO</name>
<evidence type="ECO:0000256" key="6">
    <source>
        <dbReference type="SAM" id="Phobius"/>
    </source>
</evidence>
<keyword evidence="2 6" id="KW-0812">Transmembrane</keyword>
<evidence type="ECO:0000256" key="3">
    <source>
        <dbReference type="ARBA" id="ARBA00022989"/>
    </source>
</evidence>
<protein>
    <submittedName>
        <fullName evidence="8">(apollo) hypothetical protein</fullName>
    </submittedName>
</protein>
<keyword evidence="3 6" id="KW-1133">Transmembrane helix</keyword>
<feature type="transmembrane region" description="Helical" evidence="6">
    <location>
        <begin position="277"/>
        <end position="299"/>
    </location>
</feature>
<evidence type="ECO:0000313" key="8">
    <source>
        <dbReference type="EMBL" id="CAG5054644.1"/>
    </source>
</evidence>